<dbReference type="PANTHER" id="PTHR11496">
    <property type="entry name" value="ALCOHOL DEHYDROGENASE"/>
    <property type="match status" value="1"/>
</dbReference>
<evidence type="ECO:0000259" key="3">
    <source>
        <dbReference type="Pfam" id="PF25137"/>
    </source>
</evidence>
<evidence type="ECO:0008006" key="6">
    <source>
        <dbReference type="Google" id="ProtNLM"/>
    </source>
</evidence>
<dbReference type="InterPro" id="IPR039697">
    <property type="entry name" value="Alcohol_dehydrogenase_Fe"/>
</dbReference>
<accession>A0A8H3IXR0</accession>
<keyword evidence="5" id="KW-1185">Reference proteome</keyword>
<proteinExistence type="predicted"/>
<gene>
    <name evidence="4" type="ORF">HETSPECPRED_000772</name>
</gene>
<dbReference type="SUPFAM" id="SSF56796">
    <property type="entry name" value="Dehydroquinate synthase-like"/>
    <property type="match status" value="1"/>
</dbReference>
<dbReference type="Pfam" id="PF25137">
    <property type="entry name" value="ADH_Fe_C"/>
    <property type="match status" value="1"/>
</dbReference>
<dbReference type="OrthoDB" id="339764at2759"/>
<dbReference type="InterPro" id="IPR018211">
    <property type="entry name" value="ADH_Fe_CS"/>
</dbReference>
<feature type="domain" description="Fe-containing alcohol dehydrogenase-like C-terminal" evidence="3">
    <location>
        <begin position="186"/>
        <end position="361"/>
    </location>
</feature>
<dbReference type="AlphaFoldDB" id="A0A8H3IXR0"/>
<dbReference type="PROSITE" id="PS00060">
    <property type="entry name" value="ADH_IRON_2"/>
    <property type="match status" value="1"/>
</dbReference>
<evidence type="ECO:0000313" key="5">
    <source>
        <dbReference type="Proteomes" id="UP000664521"/>
    </source>
</evidence>
<dbReference type="Pfam" id="PF00465">
    <property type="entry name" value="Fe-ADH"/>
    <property type="match status" value="1"/>
</dbReference>
<name>A0A8H3IXR0_9LECA</name>
<evidence type="ECO:0000313" key="4">
    <source>
        <dbReference type="EMBL" id="CAF9938095.1"/>
    </source>
</evidence>
<dbReference type="CDD" id="cd08192">
    <property type="entry name" value="MAR-like"/>
    <property type="match status" value="1"/>
</dbReference>
<dbReference type="PANTHER" id="PTHR11496:SF97">
    <property type="entry name" value="ALCOHOL DEHYDROGENASE IRON-TYPE_GLYCEROL DEHYDROGENASE GLDA DOMAIN-CONTAINING PROTEIN"/>
    <property type="match status" value="1"/>
</dbReference>
<dbReference type="GO" id="GO:0004022">
    <property type="term" value="F:alcohol dehydrogenase (NAD+) activity"/>
    <property type="evidence" value="ECO:0007669"/>
    <property type="project" value="TreeGrafter"/>
</dbReference>
<protein>
    <recommendedName>
        <fullName evidence="6">Alcohol dehydrogenase iron-type/glycerol dehydrogenase GldA domain-containing protein</fullName>
    </recommendedName>
</protein>
<evidence type="ECO:0000259" key="2">
    <source>
        <dbReference type="Pfam" id="PF00465"/>
    </source>
</evidence>
<keyword evidence="1" id="KW-0560">Oxidoreductase</keyword>
<dbReference type="InterPro" id="IPR001670">
    <property type="entry name" value="ADH_Fe/GldA"/>
</dbReference>
<comment type="caution">
    <text evidence="4">The sequence shown here is derived from an EMBL/GenBank/DDBJ whole genome shotgun (WGS) entry which is preliminary data.</text>
</comment>
<dbReference type="Gene3D" id="1.20.1090.10">
    <property type="entry name" value="Dehydroquinate synthase-like - alpha domain"/>
    <property type="match status" value="1"/>
</dbReference>
<dbReference type="Proteomes" id="UP000664521">
    <property type="component" value="Unassembled WGS sequence"/>
</dbReference>
<feature type="domain" description="Alcohol dehydrogenase iron-type/glycerol dehydrogenase GldA" evidence="2">
    <location>
        <begin position="20"/>
        <end position="172"/>
    </location>
</feature>
<dbReference type="InterPro" id="IPR056798">
    <property type="entry name" value="ADH_Fe_C"/>
</dbReference>
<dbReference type="GO" id="GO:0046872">
    <property type="term" value="F:metal ion binding"/>
    <property type="evidence" value="ECO:0007669"/>
    <property type="project" value="InterPro"/>
</dbReference>
<organism evidence="4 5">
    <name type="scientific">Heterodermia speciosa</name>
    <dbReference type="NCBI Taxonomy" id="116794"/>
    <lineage>
        <taxon>Eukaryota</taxon>
        <taxon>Fungi</taxon>
        <taxon>Dikarya</taxon>
        <taxon>Ascomycota</taxon>
        <taxon>Pezizomycotina</taxon>
        <taxon>Lecanoromycetes</taxon>
        <taxon>OSLEUM clade</taxon>
        <taxon>Lecanoromycetidae</taxon>
        <taxon>Caliciales</taxon>
        <taxon>Physciaceae</taxon>
        <taxon>Heterodermia</taxon>
    </lineage>
</organism>
<reference evidence="4" key="1">
    <citation type="submission" date="2021-03" db="EMBL/GenBank/DDBJ databases">
        <authorList>
            <person name="Tagirdzhanova G."/>
        </authorList>
    </citation>
    <scope>NUCLEOTIDE SEQUENCE</scope>
</reference>
<sequence>MTQSATPPSSGLWQPNRLERMYYGPSTVEKHLTSCLPSPTSKAFIITGSSLATKTSLVSQVEKILGSQHHAGTFSNITQHAPVAELDRATDAVGKDSAIDTLISIGGGSPIDSAKAISYRAHEKGGEFLYHITIPTTLSAAECTFGAGYTSKEGIKTLVVDSQLAPHVIIYDAKFAVETPQRLLLSTAIRSLDHAVELMYHPTVTEMPAKALALSAIEALFTYLPKAKDEPQNEEYLTRLQLAAFSSLFPVGNGIAKGLGLSHSIGYALGSPYGIPHGITSCLSLAGVVRLKAENPDDAAELARILPFIGQNRSGDNKADAFKVGDAIDGLINRLGLGSTLKQYGVGEDQIPKIAKLATKSEEGELYERVSSLVRSKL</sequence>
<dbReference type="GO" id="GO:0005739">
    <property type="term" value="C:mitochondrion"/>
    <property type="evidence" value="ECO:0007669"/>
    <property type="project" value="TreeGrafter"/>
</dbReference>
<dbReference type="Gene3D" id="3.40.50.1970">
    <property type="match status" value="1"/>
</dbReference>
<dbReference type="EMBL" id="CAJPDS010000108">
    <property type="protein sequence ID" value="CAF9938095.1"/>
    <property type="molecule type" value="Genomic_DNA"/>
</dbReference>
<evidence type="ECO:0000256" key="1">
    <source>
        <dbReference type="ARBA" id="ARBA00023002"/>
    </source>
</evidence>